<sequence length="701" mass="74603">MTTQAPSRRLSTAPSPARRPIVGDFVRSFPDRIALICLAVFLVASVTSTLNVFYEWVVLPAALIAAIGFCWLIPRQQIETSRPVLVGSVVSVVIAVVFVVGNLHFTSQSIVPTGDPGLYTLGGIWLSQSPTAGIDISGASDAVTGIPGVSAQLGAFVPSPDGKVHLQGGDLLPTMIAIGTWLGGIRLGLSTNLVLGGAALITVYGLARRVLGPIWALVPQLALGLSVAFLFFARGSYSEIIMVTVCAAGLTYLLSAVRSGSSRDFIVAGMFLGTASMARIDGPLAFIGSTVVLGAAGLGFITGDRRRELGRGLLWFFGVTIATTVVGLLGIALNKTAYIDTLLPQARLLWAVGIAVCIVTGLLWFVGRKLPPGSFTRTWRVVSYVLASGTALALVFWLSRPLWFVSRQGSLFQQPTVGALQKLEGLQVDPARSYEEHTMSWIAWYFGWPTLSLAIVGFVLMMFLGVKRRSIPLLLLAAAPLAVAALYFTKVSITPSQIWAFRRLLPIVTPGFLIAAVFALRVLWGAVRDRRRARVVGRILAALLAAVVALTPLVAWNGILAIRDGSHQADEIQAICESIAEANPGAESVVLIRDGAPANYALTLRTVCDLQVASVSLSTIDSTSLDTVQKKLGNIAVVTYMPNLLPKSDAAAFRSVSPITTVTVPFWGRGLLHLPNTFTQSTRSVWLGELQSGGRIVPASK</sequence>
<feature type="transmembrane region" description="Helical" evidence="1">
    <location>
        <begin position="378"/>
        <end position="398"/>
    </location>
</feature>
<feature type="transmembrane region" description="Helical" evidence="1">
    <location>
        <begin position="56"/>
        <end position="73"/>
    </location>
</feature>
<gene>
    <name evidence="2" type="ORF">GCM10022256_09730</name>
</gene>
<keyword evidence="1" id="KW-0472">Membrane</keyword>
<feature type="transmembrane region" description="Helical" evidence="1">
    <location>
        <begin position="504"/>
        <end position="523"/>
    </location>
</feature>
<organism evidence="2 3">
    <name type="scientific">Frondihabitans peucedani</name>
    <dbReference type="NCBI Taxonomy" id="598626"/>
    <lineage>
        <taxon>Bacteria</taxon>
        <taxon>Bacillati</taxon>
        <taxon>Actinomycetota</taxon>
        <taxon>Actinomycetes</taxon>
        <taxon>Micrococcales</taxon>
        <taxon>Microbacteriaceae</taxon>
        <taxon>Frondihabitans</taxon>
    </lineage>
</organism>
<keyword evidence="1" id="KW-1133">Transmembrane helix</keyword>
<feature type="transmembrane region" description="Helical" evidence="1">
    <location>
        <begin position="240"/>
        <end position="260"/>
    </location>
</feature>
<feature type="transmembrane region" description="Helical" evidence="1">
    <location>
        <begin position="442"/>
        <end position="464"/>
    </location>
</feature>
<name>A0ABP8DZP3_9MICO</name>
<feature type="transmembrane region" description="Helical" evidence="1">
    <location>
        <begin position="313"/>
        <end position="333"/>
    </location>
</feature>
<keyword evidence="1" id="KW-0812">Transmembrane</keyword>
<feature type="transmembrane region" description="Helical" evidence="1">
    <location>
        <begin position="189"/>
        <end position="207"/>
    </location>
</feature>
<feature type="transmembrane region" description="Helical" evidence="1">
    <location>
        <begin position="213"/>
        <end position="233"/>
    </location>
</feature>
<keyword evidence="3" id="KW-1185">Reference proteome</keyword>
<evidence type="ECO:0000256" key="1">
    <source>
        <dbReference type="SAM" id="Phobius"/>
    </source>
</evidence>
<evidence type="ECO:0000313" key="3">
    <source>
        <dbReference type="Proteomes" id="UP001501594"/>
    </source>
</evidence>
<evidence type="ECO:0008006" key="4">
    <source>
        <dbReference type="Google" id="ProtNLM"/>
    </source>
</evidence>
<feature type="transmembrane region" description="Helical" evidence="1">
    <location>
        <begin position="535"/>
        <end position="556"/>
    </location>
</feature>
<dbReference type="Proteomes" id="UP001501594">
    <property type="component" value="Unassembled WGS sequence"/>
</dbReference>
<accession>A0ABP8DZP3</accession>
<comment type="caution">
    <text evidence="2">The sequence shown here is derived from an EMBL/GenBank/DDBJ whole genome shotgun (WGS) entry which is preliminary data.</text>
</comment>
<protein>
    <recommendedName>
        <fullName evidence="4">Glycosyltransferase RgtA/B/C/D-like domain-containing protein</fullName>
    </recommendedName>
</protein>
<feature type="transmembrane region" description="Helical" evidence="1">
    <location>
        <begin position="85"/>
        <end position="105"/>
    </location>
</feature>
<dbReference type="EMBL" id="BAABAU010000001">
    <property type="protein sequence ID" value="GAA4265361.1"/>
    <property type="molecule type" value="Genomic_DNA"/>
</dbReference>
<reference evidence="3" key="1">
    <citation type="journal article" date="2019" name="Int. J. Syst. Evol. Microbiol.">
        <title>The Global Catalogue of Microorganisms (GCM) 10K type strain sequencing project: providing services to taxonomists for standard genome sequencing and annotation.</title>
        <authorList>
            <consortium name="The Broad Institute Genomics Platform"/>
            <consortium name="The Broad Institute Genome Sequencing Center for Infectious Disease"/>
            <person name="Wu L."/>
            <person name="Ma J."/>
        </authorList>
    </citation>
    <scope>NUCLEOTIDE SEQUENCE [LARGE SCALE GENOMIC DNA]</scope>
    <source>
        <strain evidence="3">JCM 17442</strain>
    </source>
</reference>
<feature type="transmembrane region" description="Helical" evidence="1">
    <location>
        <begin position="33"/>
        <end position="50"/>
    </location>
</feature>
<evidence type="ECO:0000313" key="2">
    <source>
        <dbReference type="EMBL" id="GAA4265361.1"/>
    </source>
</evidence>
<dbReference type="RefSeq" id="WP_344793897.1">
    <property type="nucleotide sequence ID" value="NZ_BAABAU010000001.1"/>
</dbReference>
<feature type="transmembrane region" description="Helical" evidence="1">
    <location>
        <begin position="348"/>
        <end position="366"/>
    </location>
</feature>
<proteinExistence type="predicted"/>
<feature type="transmembrane region" description="Helical" evidence="1">
    <location>
        <begin position="471"/>
        <end position="489"/>
    </location>
</feature>
<feature type="transmembrane region" description="Helical" evidence="1">
    <location>
        <begin position="280"/>
        <end position="301"/>
    </location>
</feature>